<feature type="compositionally biased region" description="Low complexity" evidence="8">
    <location>
        <begin position="97"/>
        <end position="131"/>
    </location>
</feature>
<feature type="region of interest" description="Disordered" evidence="8">
    <location>
        <begin position="337"/>
        <end position="359"/>
    </location>
</feature>
<evidence type="ECO:0000256" key="6">
    <source>
        <dbReference type="ARBA" id="ARBA00023132"/>
    </source>
</evidence>
<dbReference type="AlphaFoldDB" id="A0A2A9NG95"/>
<feature type="region of interest" description="Disordered" evidence="8">
    <location>
        <begin position="1"/>
        <end position="131"/>
    </location>
</feature>
<dbReference type="PANTHER" id="PTHR38697">
    <property type="entry name" value="NUCLEAR PORE COMPLEX PROTEIN SIMILAR TO S. CEREVISIAE NUP2 (EUROFUNG)"/>
    <property type="match status" value="1"/>
</dbReference>
<name>A0A2A9NG95_9AGAR</name>
<evidence type="ECO:0000256" key="3">
    <source>
        <dbReference type="ARBA" id="ARBA00022816"/>
    </source>
</evidence>
<dbReference type="Proteomes" id="UP000242287">
    <property type="component" value="Unassembled WGS sequence"/>
</dbReference>
<feature type="region of interest" description="Disordered" evidence="8">
    <location>
        <begin position="269"/>
        <end position="291"/>
    </location>
</feature>
<evidence type="ECO:0000256" key="5">
    <source>
        <dbReference type="ARBA" id="ARBA00023010"/>
    </source>
</evidence>
<keyword evidence="7" id="KW-0539">Nucleus</keyword>
<feature type="region of interest" description="Disordered" evidence="8">
    <location>
        <begin position="471"/>
        <end position="543"/>
    </location>
</feature>
<feature type="region of interest" description="Disordered" evidence="8">
    <location>
        <begin position="193"/>
        <end position="217"/>
    </location>
</feature>
<evidence type="ECO:0000256" key="2">
    <source>
        <dbReference type="ARBA" id="ARBA00022448"/>
    </source>
</evidence>
<evidence type="ECO:0000313" key="11">
    <source>
        <dbReference type="Proteomes" id="UP000242287"/>
    </source>
</evidence>
<keyword evidence="11" id="KW-1185">Reference proteome</keyword>
<gene>
    <name evidence="10" type="ORF">AMATHDRAFT_7469</name>
</gene>
<dbReference type="EMBL" id="KZ302164">
    <property type="protein sequence ID" value="PFH46730.1"/>
    <property type="molecule type" value="Genomic_DNA"/>
</dbReference>
<evidence type="ECO:0000256" key="8">
    <source>
        <dbReference type="SAM" id="MobiDB-lite"/>
    </source>
</evidence>
<dbReference type="InterPro" id="IPR015007">
    <property type="entry name" value="NUP2/50/61"/>
</dbReference>
<feature type="compositionally biased region" description="Polar residues" evidence="8">
    <location>
        <begin position="475"/>
        <end position="488"/>
    </location>
</feature>
<evidence type="ECO:0000259" key="9">
    <source>
        <dbReference type="PROSITE" id="PS50196"/>
    </source>
</evidence>
<evidence type="ECO:0000256" key="7">
    <source>
        <dbReference type="ARBA" id="ARBA00023242"/>
    </source>
</evidence>
<feature type="compositionally biased region" description="Polar residues" evidence="8">
    <location>
        <begin position="54"/>
        <end position="68"/>
    </location>
</feature>
<keyword evidence="6" id="KW-0906">Nuclear pore complex</keyword>
<dbReference type="Pfam" id="PF08911">
    <property type="entry name" value="NUP50"/>
    <property type="match status" value="1"/>
</dbReference>
<dbReference type="OrthoDB" id="185618at2759"/>
<feature type="compositionally biased region" description="Basic and acidic residues" evidence="8">
    <location>
        <begin position="1"/>
        <end position="13"/>
    </location>
</feature>
<reference evidence="10 11" key="1">
    <citation type="submission" date="2014-02" db="EMBL/GenBank/DDBJ databases">
        <title>Transposable element dynamics among asymbiotic and ectomycorrhizal Amanita fungi.</title>
        <authorList>
            <consortium name="DOE Joint Genome Institute"/>
            <person name="Hess J."/>
            <person name="Skrede I."/>
            <person name="Wolfe B."/>
            <person name="LaButti K."/>
            <person name="Ohm R.A."/>
            <person name="Grigoriev I.V."/>
            <person name="Pringle A."/>
        </authorList>
    </citation>
    <scope>NUCLEOTIDE SEQUENCE [LARGE SCALE GENOMIC DNA]</scope>
    <source>
        <strain evidence="10 11">SKay4041</strain>
    </source>
</reference>
<dbReference type="InterPro" id="IPR000156">
    <property type="entry name" value="Ran_bind_dom"/>
</dbReference>
<organism evidence="10 11">
    <name type="scientific">Amanita thiersii Skay4041</name>
    <dbReference type="NCBI Taxonomy" id="703135"/>
    <lineage>
        <taxon>Eukaryota</taxon>
        <taxon>Fungi</taxon>
        <taxon>Dikarya</taxon>
        <taxon>Basidiomycota</taxon>
        <taxon>Agaricomycotina</taxon>
        <taxon>Agaricomycetes</taxon>
        <taxon>Agaricomycetidae</taxon>
        <taxon>Agaricales</taxon>
        <taxon>Pluteineae</taxon>
        <taxon>Amanitaceae</taxon>
        <taxon>Amanita</taxon>
    </lineage>
</organism>
<feature type="region of interest" description="Disordered" evidence="8">
    <location>
        <begin position="404"/>
        <end position="424"/>
    </location>
</feature>
<feature type="compositionally biased region" description="Low complexity" evidence="8">
    <location>
        <begin position="404"/>
        <end position="421"/>
    </location>
</feature>
<keyword evidence="2" id="KW-0813">Transport</keyword>
<keyword evidence="3" id="KW-0509">mRNA transport</keyword>
<dbReference type="Pfam" id="PF00638">
    <property type="entry name" value="Ran_BP1"/>
    <property type="match status" value="1"/>
</dbReference>
<dbReference type="SMART" id="SM00160">
    <property type="entry name" value="RanBD"/>
    <property type="match status" value="1"/>
</dbReference>
<feature type="region of interest" description="Disordered" evidence="8">
    <location>
        <begin position="143"/>
        <end position="162"/>
    </location>
</feature>
<dbReference type="SUPFAM" id="SSF50729">
    <property type="entry name" value="PH domain-like"/>
    <property type="match status" value="1"/>
</dbReference>
<feature type="compositionally biased region" description="Polar residues" evidence="8">
    <location>
        <begin position="77"/>
        <end position="86"/>
    </location>
</feature>
<dbReference type="PROSITE" id="PS50196">
    <property type="entry name" value="RANBD1"/>
    <property type="match status" value="1"/>
</dbReference>
<dbReference type="GO" id="GO:0015031">
    <property type="term" value="P:protein transport"/>
    <property type="evidence" value="ECO:0007669"/>
    <property type="project" value="UniProtKB-KW"/>
</dbReference>
<dbReference type="PANTHER" id="PTHR38697:SF1">
    <property type="entry name" value="NUCLEAR PORE COMPLEX PROTEIN SIMILAR TO S. CEREVISIAE NUP2 (EUROFUNG)"/>
    <property type="match status" value="1"/>
</dbReference>
<feature type="compositionally biased region" description="Low complexity" evidence="8">
    <location>
        <begin position="337"/>
        <end position="354"/>
    </location>
</feature>
<sequence length="652" mass="67679">MKRGAEKQLTKDDTSDEEADEAPETFKKADEATLLKREIRGLPKRALAGPRAATMTNGSPPAAETSTPKFAGFAGFGTTNNVNPFTFTAPPSKPTRLLNLLQSSSQNSLNSQTQPSTAPTPFSSPSTVSTTASNTAKTLATFLGSNEPTSSDSTPAATGTVSNLPFPITKTAAPAPATGLPSPFGKPLAPLSSFSSTAVAPPSAPHPSSSTTTSSLGAKSDEAAVKYYSELRGLNISVLAAITKAIQDDPFIDLVQILEQYKSKRSSVENGYQTSKTNTTTRTESAPLPQMPAPPAAFKFGSKVFDMGAHPVNDNSGKGGFKPILPTTTSAATLSSPFKFPSASTSSEPSTSISNAVDQKHTPFSSSPFTFGATTSAASTTSPTPLFGSGSKYESSSAFTFPPSSSTSTSVGASSTGSNSTLASPFSKGTSAFGGFGKTVGSGTLGNPVGFGFGAATSKGLDSDAEQKETGFTFKPSTSSFGVLATSSDSKKTEDGDEGGNGDGDASPGTDDDASTKINASSPSPHDVEGEGEENEETRHSVKLKAYRLKKSDEPGGPSWIEIGVGMFRLKKHKETGSSRVLLRNSTTGKVNLNFLLYSGLKATQNKKMVTFVGHDNGTSQTYNVRLASEDQARELKEAIEREVAQIKPKID</sequence>
<protein>
    <recommendedName>
        <fullName evidence="9">RanBD1 domain-containing protein</fullName>
    </recommendedName>
</protein>
<dbReference type="InterPro" id="IPR053074">
    <property type="entry name" value="NPC_Nucleoporin"/>
</dbReference>
<evidence type="ECO:0000256" key="1">
    <source>
        <dbReference type="ARBA" id="ARBA00004567"/>
    </source>
</evidence>
<evidence type="ECO:0000313" key="10">
    <source>
        <dbReference type="EMBL" id="PFH46730.1"/>
    </source>
</evidence>
<dbReference type="CDD" id="cd13170">
    <property type="entry name" value="RanBD_NUP50"/>
    <property type="match status" value="1"/>
</dbReference>
<dbReference type="GO" id="GO:0005643">
    <property type="term" value="C:nuclear pore"/>
    <property type="evidence" value="ECO:0007669"/>
    <property type="project" value="UniProtKB-SubCell"/>
</dbReference>
<evidence type="ECO:0000256" key="4">
    <source>
        <dbReference type="ARBA" id="ARBA00022927"/>
    </source>
</evidence>
<dbReference type="Gene3D" id="2.30.29.30">
    <property type="entry name" value="Pleckstrin-homology domain (PH domain)/Phosphotyrosine-binding domain (PTB)"/>
    <property type="match status" value="1"/>
</dbReference>
<keyword evidence="5" id="KW-0811">Translocation</keyword>
<feature type="domain" description="RanBD1" evidence="9">
    <location>
        <begin position="532"/>
        <end position="649"/>
    </location>
</feature>
<feature type="compositionally biased region" description="Basic and acidic residues" evidence="8">
    <location>
        <begin position="24"/>
        <end position="41"/>
    </location>
</feature>
<accession>A0A2A9NG95</accession>
<keyword evidence="4" id="KW-0653">Protein transport</keyword>
<feature type="compositionally biased region" description="Low complexity" evidence="8">
    <location>
        <begin position="274"/>
        <end position="288"/>
    </location>
</feature>
<proteinExistence type="predicted"/>
<dbReference type="GO" id="GO:0051028">
    <property type="term" value="P:mRNA transport"/>
    <property type="evidence" value="ECO:0007669"/>
    <property type="project" value="UniProtKB-KW"/>
</dbReference>
<feature type="compositionally biased region" description="Acidic residues" evidence="8">
    <location>
        <begin position="14"/>
        <end position="23"/>
    </location>
</feature>
<dbReference type="InterPro" id="IPR011993">
    <property type="entry name" value="PH-like_dom_sf"/>
</dbReference>
<dbReference type="STRING" id="703135.A0A2A9NG95"/>
<comment type="subcellular location">
    <subcellularLocation>
        <location evidence="1">Nucleus</location>
        <location evidence="1">Nuclear pore complex</location>
    </subcellularLocation>
</comment>